<evidence type="ECO:0008006" key="4">
    <source>
        <dbReference type="Google" id="ProtNLM"/>
    </source>
</evidence>
<dbReference type="KEGG" id="muc:MuYL_1262"/>
<accession>A0A223NTR0</accession>
<reference evidence="2 3" key="1">
    <citation type="submission" date="2017-08" db="EMBL/GenBank/DDBJ databases">
        <title>Complete genome sequence of Mucilaginibacter sp. strain BJC16-A31.</title>
        <authorList>
            <consortium name="Henan University of Science and Technology"/>
            <person name="You X."/>
        </authorList>
    </citation>
    <scope>NUCLEOTIDE SEQUENCE [LARGE SCALE GENOMIC DNA]</scope>
    <source>
        <strain evidence="2 3">BJC16-A31</strain>
    </source>
</reference>
<evidence type="ECO:0000313" key="3">
    <source>
        <dbReference type="Proteomes" id="UP000215002"/>
    </source>
</evidence>
<dbReference type="RefSeq" id="WP_094569657.1">
    <property type="nucleotide sequence ID" value="NZ_CP022743.1"/>
</dbReference>
<protein>
    <recommendedName>
        <fullName evidence="4">Helix-turn-helix domain-containing protein</fullName>
    </recommendedName>
</protein>
<name>A0A223NTR0_9SPHI</name>
<evidence type="ECO:0000313" key="2">
    <source>
        <dbReference type="EMBL" id="ASU33160.1"/>
    </source>
</evidence>
<dbReference type="AlphaFoldDB" id="A0A223NTR0"/>
<dbReference type="OrthoDB" id="1442826at2"/>
<feature type="region of interest" description="Disordered" evidence="1">
    <location>
        <begin position="106"/>
        <end position="132"/>
    </location>
</feature>
<proteinExistence type="predicted"/>
<dbReference type="EMBL" id="CP022743">
    <property type="protein sequence ID" value="ASU33160.1"/>
    <property type="molecule type" value="Genomic_DNA"/>
</dbReference>
<organism evidence="2 3">
    <name type="scientific">Mucilaginibacter xinganensis</name>
    <dbReference type="NCBI Taxonomy" id="1234841"/>
    <lineage>
        <taxon>Bacteria</taxon>
        <taxon>Pseudomonadati</taxon>
        <taxon>Bacteroidota</taxon>
        <taxon>Sphingobacteriia</taxon>
        <taxon>Sphingobacteriales</taxon>
        <taxon>Sphingobacteriaceae</taxon>
        <taxon>Mucilaginibacter</taxon>
    </lineage>
</organism>
<gene>
    <name evidence="2" type="ORF">MuYL_1262</name>
</gene>
<evidence type="ECO:0000256" key="1">
    <source>
        <dbReference type="SAM" id="MobiDB-lite"/>
    </source>
</evidence>
<keyword evidence="3" id="KW-1185">Reference proteome</keyword>
<dbReference type="Proteomes" id="UP000215002">
    <property type="component" value="Chromosome"/>
</dbReference>
<sequence length="247" mass="28134">MNYIAQIKGFWLLHNKHALNSTDTALYFYLLEVCNSTNWINPFKRNNAKVMADLHLSRATFFRSRSKLKKAGILNFRSVNGTPNVTYNLTDLELIYRDRNQPVTGNNSTGCEPGGDPGFVTGNDTLNKNSKPKPKQAVVISCAQAFVFYVETKNNRLLKDRFGLDNNAMRLFFETFYNSKIDLGDLNNKTIEEIARNFYYWLPKHLAAVQKEKSCAKKESYSRPAGVQPLRGVAAALKFANVEMREE</sequence>